<feature type="region of interest" description="Disordered" evidence="2">
    <location>
        <begin position="493"/>
        <end position="516"/>
    </location>
</feature>
<dbReference type="InterPro" id="IPR024881">
    <property type="entry name" value="Tip"/>
</dbReference>
<feature type="region of interest" description="Disordered" evidence="2">
    <location>
        <begin position="166"/>
        <end position="265"/>
    </location>
</feature>
<dbReference type="PROSITE" id="PS51257">
    <property type="entry name" value="PROKAR_LIPOPROTEIN"/>
    <property type="match status" value="1"/>
</dbReference>
<keyword evidence="4" id="KW-1185">Reference proteome</keyword>
<dbReference type="Proteomes" id="UP000721954">
    <property type="component" value="Unassembled WGS sequence"/>
</dbReference>
<feature type="compositionally biased region" description="Low complexity" evidence="2">
    <location>
        <begin position="253"/>
        <end position="262"/>
    </location>
</feature>
<name>A0ABS3XSW2_9ACTN</name>
<keyword evidence="1" id="KW-0732">Signal</keyword>
<dbReference type="PANTHER" id="PTHR13412">
    <property type="entry name" value="T-CELL IMMUNOMODULATORY PROTEIN HOMOLOG"/>
    <property type="match status" value="1"/>
</dbReference>
<dbReference type="GeneID" id="96258795"/>
<dbReference type="RefSeq" id="WP_209210218.1">
    <property type="nucleotide sequence ID" value="NZ_JAFFZM010000004.1"/>
</dbReference>
<dbReference type="SUPFAM" id="SSF69318">
    <property type="entry name" value="Integrin alpha N-terminal domain"/>
    <property type="match status" value="1"/>
</dbReference>
<sequence>MFEGAERHGDRRRPRRRARTAAAATAVVSASCALVLVLTGCGASGTSSDGRSDSSGERPPAGKADDSEDGPDSGDFNGDGYDDYATVVHSASKDQKRTKDTLLVVYGSKKGLNRSWTTRAGGRFQLLLRTDLNGDGFTDLVTSRAHGAGTEAQARARASAMFGGPRGLTGPRALQVPKGFSPKASGDFDGDGKTDLFDTGSGGPGDPDSDPAAREGSTSARIVYGPVASAGEQRSRKHRREPVPLDLSQHGYAAPDGATAGDFDADGRTDLVLTYGYDAEQDDSAPADLTPVAYYRGTERGLARDRSLDESLRQALAGGQDGPRAPSVGDADGDGIDDLLMPLTVPVSYAQEKAGKGGGVGVLYGARSGLGTGKRTLRITQGRHAGFGASPSVGNVNGDDHPDIVANTPDFRRHDGLVTLLPGGPDGPSAQNAQEIDARTKGLPGTPNPHRWNAFHVQPPLLDTNGDGHDDALVFVPLYNHRKGAFLEIPGSEKGFAPTRSRQLTPSDVGVPLRLR</sequence>
<evidence type="ECO:0008006" key="5">
    <source>
        <dbReference type="Google" id="ProtNLM"/>
    </source>
</evidence>
<dbReference type="InterPro" id="IPR013517">
    <property type="entry name" value="FG-GAP"/>
</dbReference>
<evidence type="ECO:0000256" key="2">
    <source>
        <dbReference type="SAM" id="MobiDB-lite"/>
    </source>
</evidence>
<dbReference type="EMBL" id="JAFFZM010000004">
    <property type="protein sequence ID" value="MBO8198495.1"/>
    <property type="molecule type" value="Genomic_DNA"/>
</dbReference>
<accession>A0ABS3XSW2</accession>
<feature type="region of interest" description="Disordered" evidence="2">
    <location>
        <begin position="43"/>
        <end position="81"/>
    </location>
</feature>
<evidence type="ECO:0000313" key="4">
    <source>
        <dbReference type="Proteomes" id="UP000721954"/>
    </source>
</evidence>
<dbReference type="Gene3D" id="2.130.10.130">
    <property type="entry name" value="Integrin alpha, N-terminal"/>
    <property type="match status" value="3"/>
</dbReference>
<organism evidence="3 4">
    <name type="scientific">Streptomyces smyrnaeus</name>
    <dbReference type="NCBI Taxonomy" id="1387713"/>
    <lineage>
        <taxon>Bacteria</taxon>
        <taxon>Bacillati</taxon>
        <taxon>Actinomycetota</taxon>
        <taxon>Actinomycetes</taxon>
        <taxon>Kitasatosporales</taxon>
        <taxon>Streptomycetaceae</taxon>
        <taxon>Streptomyces</taxon>
    </lineage>
</organism>
<gene>
    <name evidence="3" type="ORF">JW613_09270</name>
</gene>
<dbReference type="InterPro" id="IPR028994">
    <property type="entry name" value="Integrin_alpha_N"/>
</dbReference>
<comment type="caution">
    <text evidence="3">The sequence shown here is derived from an EMBL/GenBank/DDBJ whole genome shotgun (WGS) entry which is preliminary data.</text>
</comment>
<evidence type="ECO:0000313" key="3">
    <source>
        <dbReference type="EMBL" id="MBO8198495.1"/>
    </source>
</evidence>
<reference evidence="3 4" key="1">
    <citation type="submission" date="2021-02" db="EMBL/GenBank/DDBJ databases">
        <title>Streptomyces spirodelae sp. nov., isolated from duckweed.</title>
        <authorList>
            <person name="Saimee Y."/>
            <person name="Duangmal K."/>
        </authorList>
    </citation>
    <scope>NUCLEOTIDE SEQUENCE [LARGE SCALE GENOMIC DNA]</scope>
    <source>
        <strain evidence="3 4">DSM 42105</strain>
    </source>
</reference>
<evidence type="ECO:0000256" key="1">
    <source>
        <dbReference type="ARBA" id="ARBA00022729"/>
    </source>
</evidence>
<protein>
    <recommendedName>
        <fullName evidence="5">VCBS repeat-containing protein</fullName>
    </recommendedName>
</protein>
<proteinExistence type="predicted"/>
<dbReference type="Pfam" id="PF01839">
    <property type="entry name" value="FG-GAP"/>
    <property type="match status" value="1"/>
</dbReference>
<dbReference type="PANTHER" id="PTHR13412:SF0">
    <property type="entry name" value="T-CELL IMMUNOMODULATORY PROTEIN"/>
    <property type="match status" value="1"/>
</dbReference>